<evidence type="ECO:0000313" key="1">
    <source>
        <dbReference type="EMBL" id="KKO03452.1"/>
    </source>
</evidence>
<dbReference type="AlphaFoldDB" id="A0A0F9XVP7"/>
<dbReference type="InterPro" id="IPR012902">
    <property type="entry name" value="N_methyl_site"/>
</dbReference>
<dbReference type="InterPro" id="IPR045584">
    <property type="entry name" value="Pilin-like"/>
</dbReference>
<dbReference type="NCBIfam" id="TIGR04294">
    <property type="entry name" value="pre_pil_HX9DG"/>
    <property type="match status" value="1"/>
</dbReference>
<dbReference type="NCBIfam" id="TIGR02532">
    <property type="entry name" value="IV_pilin_GFxxxE"/>
    <property type="match status" value="1"/>
</dbReference>
<sequence length="329" mass="36939">MSRLDRYSSLRGRAFTLVEVLIVLVVLATLAAIVVPSGLRAAALARRAECAANLRGIGQAYPMFVSDHREDRAALSGEAWAEALLPYFQDRTTQYICPEDVEPDWTWPSVAMRTNWLGGRDERVFEIYPYWLDGDHNDFAEKPQIWKVNDDVYQAMGSSRQNMPKYTPGSNPKEYWFIFEDIGDNDFYDFDLYVKEISPGVVEISGKHWANAHATHHIVGPEGETYHVTDEVGPLTYAVPPTSYGINSKAYRVPPGVRKILLLDYEAKVCYALDDAGPLPGWQALKAPRHLGKANVLFADGAVEYMFPVDINPEVVNSNTEALWAPVRP</sequence>
<comment type="caution">
    <text evidence="1">The sequence shown here is derived from an EMBL/GenBank/DDBJ whole genome shotgun (WGS) entry which is preliminary data.</text>
</comment>
<dbReference type="EMBL" id="LAZR01000026">
    <property type="protein sequence ID" value="KKO03452.1"/>
    <property type="molecule type" value="Genomic_DNA"/>
</dbReference>
<organism evidence="1">
    <name type="scientific">marine sediment metagenome</name>
    <dbReference type="NCBI Taxonomy" id="412755"/>
    <lineage>
        <taxon>unclassified sequences</taxon>
        <taxon>metagenomes</taxon>
        <taxon>ecological metagenomes</taxon>
    </lineage>
</organism>
<name>A0A0F9XVP7_9ZZZZ</name>
<proteinExistence type="predicted"/>
<dbReference type="PANTHER" id="PTHR30093">
    <property type="entry name" value="GENERAL SECRETION PATHWAY PROTEIN G"/>
    <property type="match status" value="1"/>
</dbReference>
<protein>
    <recommendedName>
        <fullName evidence="2">Type II secretion system protein GspG C-terminal domain-containing protein</fullName>
    </recommendedName>
</protein>
<dbReference type="InterPro" id="IPR027558">
    <property type="entry name" value="Pre_pil_HX9DG_C"/>
</dbReference>
<accession>A0A0F9XVP7</accession>
<gene>
    <name evidence="1" type="ORF">LCGC14_0093760</name>
</gene>
<dbReference type="SUPFAM" id="SSF54523">
    <property type="entry name" value="Pili subunits"/>
    <property type="match status" value="1"/>
</dbReference>
<evidence type="ECO:0008006" key="2">
    <source>
        <dbReference type="Google" id="ProtNLM"/>
    </source>
</evidence>
<dbReference type="Gene3D" id="3.30.700.10">
    <property type="entry name" value="Glycoprotein, Type 4 Pilin"/>
    <property type="match status" value="1"/>
</dbReference>
<reference evidence="1" key="1">
    <citation type="journal article" date="2015" name="Nature">
        <title>Complex archaea that bridge the gap between prokaryotes and eukaryotes.</title>
        <authorList>
            <person name="Spang A."/>
            <person name="Saw J.H."/>
            <person name="Jorgensen S.L."/>
            <person name="Zaremba-Niedzwiedzka K."/>
            <person name="Martijn J."/>
            <person name="Lind A.E."/>
            <person name="van Eijk R."/>
            <person name="Schleper C."/>
            <person name="Guy L."/>
            <person name="Ettema T.J."/>
        </authorList>
    </citation>
    <scope>NUCLEOTIDE SEQUENCE</scope>
</reference>
<dbReference type="Pfam" id="PF07963">
    <property type="entry name" value="N_methyl"/>
    <property type="match status" value="1"/>
</dbReference>